<dbReference type="InterPro" id="IPR000337">
    <property type="entry name" value="GPCR_3"/>
</dbReference>
<comment type="caution">
    <text evidence="8">The sequence shown here is derived from an EMBL/GenBank/DDBJ whole genome shotgun (WGS) entry which is preliminary data.</text>
</comment>
<dbReference type="Pfam" id="PF01094">
    <property type="entry name" value="ANF_receptor"/>
    <property type="match status" value="1"/>
</dbReference>
<keyword evidence="2" id="KW-0812">Transmembrane</keyword>
<evidence type="ECO:0000313" key="9">
    <source>
        <dbReference type="Proteomes" id="UP000826234"/>
    </source>
</evidence>
<accession>A0ABQ7T9V0</accession>
<evidence type="ECO:0000256" key="5">
    <source>
        <dbReference type="ARBA" id="ARBA00023170"/>
    </source>
</evidence>
<dbReference type="EMBL" id="JAIPUX010000521">
    <property type="protein sequence ID" value="KAH0626222.1"/>
    <property type="molecule type" value="Genomic_DNA"/>
</dbReference>
<keyword evidence="3" id="KW-1133">Transmembrane helix</keyword>
<proteinExistence type="predicted"/>
<organism evidence="8 9">
    <name type="scientific">Phrynosoma platyrhinos</name>
    <name type="common">Desert horned lizard</name>
    <dbReference type="NCBI Taxonomy" id="52577"/>
    <lineage>
        <taxon>Eukaryota</taxon>
        <taxon>Metazoa</taxon>
        <taxon>Chordata</taxon>
        <taxon>Craniata</taxon>
        <taxon>Vertebrata</taxon>
        <taxon>Euteleostomi</taxon>
        <taxon>Lepidosauria</taxon>
        <taxon>Squamata</taxon>
        <taxon>Bifurcata</taxon>
        <taxon>Unidentata</taxon>
        <taxon>Episquamata</taxon>
        <taxon>Toxicofera</taxon>
        <taxon>Iguania</taxon>
        <taxon>Phrynosomatidae</taxon>
        <taxon>Phrynosomatinae</taxon>
        <taxon>Phrynosoma</taxon>
    </lineage>
</organism>
<dbReference type="Proteomes" id="UP000826234">
    <property type="component" value="Unassembled WGS sequence"/>
</dbReference>
<gene>
    <name evidence="8" type="ORF">JD844_001061</name>
</gene>
<reference evidence="8 9" key="1">
    <citation type="journal article" date="2022" name="Gigascience">
        <title>A chromosome-level genome assembly and annotation of the desert horned lizard, Phrynosoma platyrhinos, provides insight into chromosomal rearrangements among reptiles.</title>
        <authorList>
            <person name="Koochekian N."/>
            <person name="Ascanio A."/>
            <person name="Farleigh K."/>
            <person name="Card D.C."/>
            <person name="Schield D.R."/>
            <person name="Castoe T.A."/>
            <person name="Jezkova T."/>
        </authorList>
    </citation>
    <scope>NUCLEOTIDE SEQUENCE [LARGE SCALE GENOMIC DNA]</scope>
    <source>
        <strain evidence="8">NK-2021</strain>
    </source>
</reference>
<dbReference type="InterPro" id="IPR028082">
    <property type="entry name" value="Peripla_BP_I"/>
</dbReference>
<dbReference type="PRINTS" id="PR00248">
    <property type="entry name" value="GPCRMGR"/>
</dbReference>
<feature type="domain" description="Receptor ligand binding region" evidence="7">
    <location>
        <begin position="11"/>
        <end position="366"/>
    </location>
</feature>
<comment type="subcellular location">
    <subcellularLocation>
        <location evidence="1">Membrane</location>
        <topology evidence="1">Multi-pass membrane protein</topology>
    </subcellularLocation>
</comment>
<evidence type="ECO:0000256" key="6">
    <source>
        <dbReference type="ARBA" id="ARBA00023180"/>
    </source>
</evidence>
<name>A0ABQ7T9V0_PHRPL</name>
<evidence type="ECO:0000259" key="7">
    <source>
        <dbReference type="Pfam" id="PF01094"/>
    </source>
</evidence>
<dbReference type="SUPFAM" id="SSF53822">
    <property type="entry name" value="Periplasmic binding protein-like I"/>
    <property type="match status" value="1"/>
</dbReference>
<dbReference type="PANTHER" id="PTHR24061:SF599">
    <property type="entry name" value="G-PROTEIN COUPLED RECEPTORS FAMILY 3 PROFILE DOMAIN-CONTAINING PROTEIN"/>
    <property type="match status" value="1"/>
</dbReference>
<dbReference type="InterPro" id="IPR001828">
    <property type="entry name" value="ANF_lig-bd_rcpt"/>
</dbReference>
<keyword evidence="4" id="KW-0472">Membrane</keyword>
<evidence type="ECO:0000313" key="8">
    <source>
        <dbReference type="EMBL" id="KAH0626222.1"/>
    </source>
</evidence>
<keyword evidence="5" id="KW-0675">Receptor</keyword>
<sequence length="383" mass="44519">MVTKFYQHILSMIFAVKEINKNPKILPNLTLGLKIYDTYNKVQTTYHSTLNLLFKSHHFFLNYECDSNKKLIAVIGALASETSFDMAKILSIYKIPQLTYASFAQAKNEMKKFNSLYQMVSNEVYMYGGIISLLKHFGWTWIGLFVANDDSGEQFLQRIEPLLSENGICLDFTEQIKNRGHFALEDEANLMIDHINHLVNYRKSRVFVLYGDTFLFTYMWYHTKLGAQRDQNNPMMGKVWILTARIEFILTGISQEEDLEMFQGAIAFMIHSNQPQGFWEFLQSIQPDWSEADDFLKDFWEEAFDCSAPNPRKKISGTCSEEKRLENLIAPSFEMDMTGPSYTIYNAVYAVAHALHVWYSSRINGRAMTYDEKDPFAECNFLR</sequence>
<dbReference type="InterPro" id="IPR000068">
    <property type="entry name" value="GPCR_3_Ca_sens_rcpt-rel"/>
</dbReference>
<dbReference type="Gene3D" id="3.40.50.2300">
    <property type="match status" value="2"/>
</dbReference>
<evidence type="ECO:0000256" key="3">
    <source>
        <dbReference type="ARBA" id="ARBA00022989"/>
    </source>
</evidence>
<keyword evidence="6" id="KW-0325">Glycoprotein</keyword>
<protein>
    <recommendedName>
        <fullName evidence="7">Receptor ligand binding region domain-containing protein</fullName>
    </recommendedName>
</protein>
<evidence type="ECO:0000256" key="2">
    <source>
        <dbReference type="ARBA" id="ARBA00022692"/>
    </source>
</evidence>
<dbReference type="PANTHER" id="PTHR24061">
    <property type="entry name" value="CALCIUM-SENSING RECEPTOR-RELATED"/>
    <property type="match status" value="1"/>
</dbReference>
<evidence type="ECO:0000256" key="4">
    <source>
        <dbReference type="ARBA" id="ARBA00023136"/>
    </source>
</evidence>
<keyword evidence="9" id="KW-1185">Reference proteome</keyword>
<evidence type="ECO:0000256" key="1">
    <source>
        <dbReference type="ARBA" id="ARBA00004141"/>
    </source>
</evidence>